<keyword evidence="2" id="KW-1185">Reference proteome</keyword>
<evidence type="ECO:0000313" key="2">
    <source>
        <dbReference type="Proteomes" id="UP000264820"/>
    </source>
</evidence>
<sequence>MSSMLCHLSPLRRWGKNIITLHRVLFLKLLQCIGEESCSYLFKHSFISTSCSPVFICSGHSACIGGTRNCWDWCSNRSQVLDDRGEELLAGALIEVKADLVGHQQVVLLHQLFQDITDSLGIIQEY</sequence>
<accession>A0A3Q2XUW6</accession>
<dbReference type="AlphaFoldDB" id="A0A3Q2XUW6"/>
<dbReference type="Ensembl" id="ENSHCOT00000014574.1">
    <property type="protein sequence ID" value="ENSHCOP00000008655.1"/>
    <property type="gene ID" value="ENSHCOG00000010944.1"/>
</dbReference>
<protein>
    <submittedName>
        <fullName evidence="1">Uncharacterized protein</fullName>
    </submittedName>
</protein>
<reference evidence="1" key="1">
    <citation type="submission" date="2025-08" db="UniProtKB">
        <authorList>
            <consortium name="Ensembl"/>
        </authorList>
    </citation>
    <scope>IDENTIFICATION</scope>
</reference>
<proteinExistence type="predicted"/>
<evidence type="ECO:0000313" key="1">
    <source>
        <dbReference type="Ensembl" id="ENSHCOP00000008655.1"/>
    </source>
</evidence>
<name>A0A3Q2XUW6_HIPCM</name>
<reference evidence="1" key="2">
    <citation type="submission" date="2025-09" db="UniProtKB">
        <authorList>
            <consortium name="Ensembl"/>
        </authorList>
    </citation>
    <scope>IDENTIFICATION</scope>
</reference>
<organism evidence="1 2">
    <name type="scientific">Hippocampus comes</name>
    <name type="common">Tiger tail seahorse</name>
    <dbReference type="NCBI Taxonomy" id="109280"/>
    <lineage>
        <taxon>Eukaryota</taxon>
        <taxon>Metazoa</taxon>
        <taxon>Chordata</taxon>
        <taxon>Craniata</taxon>
        <taxon>Vertebrata</taxon>
        <taxon>Euteleostomi</taxon>
        <taxon>Actinopterygii</taxon>
        <taxon>Neopterygii</taxon>
        <taxon>Teleostei</taxon>
        <taxon>Neoteleostei</taxon>
        <taxon>Acanthomorphata</taxon>
        <taxon>Syngnathiaria</taxon>
        <taxon>Syngnathiformes</taxon>
        <taxon>Syngnathoidei</taxon>
        <taxon>Syngnathidae</taxon>
        <taxon>Hippocampus</taxon>
    </lineage>
</organism>
<dbReference type="Proteomes" id="UP000264820">
    <property type="component" value="Unplaced"/>
</dbReference>